<comment type="caution">
    <text evidence="1">The sequence shown here is derived from an EMBL/GenBank/DDBJ whole genome shotgun (WGS) entry which is preliminary data.</text>
</comment>
<reference evidence="1 2" key="1">
    <citation type="journal article" date="2012" name="J. Bacteriol.">
        <title>Comparative Genomic Analyses of 17 Clinical Isolates of Gardnerella vaginalis Provide Evidence of Multiple Genetically Isolated Clades Consistent with Subspeciation into Genovars.</title>
        <authorList>
            <person name="Ahmed A."/>
            <person name="Earl J."/>
            <person name="Retchless A."/>
            <person name="Hillier S."/>
            <person name="Rabe L."/>
            <person name="Cherpes T."/>
            <person name="Powell E."/>
            <person name="Janto B."/>
            <person name="Eutsey R."/>
            <person name="Hiller N.L."/>
            <person name="Boissy R."/>
            <person name="Dahlgreen M."/>
            <person name="Hall B."/>
            <person name="Costerton J."/>
            <person name="Post J.C."/>
            <person name="Hu F."/>
            <person name="Ehrlich G."/>
        </authorList>
    </citation>
    <scope>NUCLEOTIDE SEQUENCE [LARGE SCALE GENOMIC DNA]</scope>
    <source>
        <strain evidence="1 2">1500E</strain>
    </source>
</reference>
<proteinExistence type="predicted"/>
<dbReference type="EMBL" id="ADES01000014">
    <property type="protein sequence ID" value="EIK82372.1"/>
    <property type="molecule type" value="Genomic_DNA"/>
</dbReference>
<dbReference type="PATRIC" id="fig|698957.3.peg.802"/>
<dbReference type="Proteomes" id="UP000032875">
    <property type="component" value="Unassembled WGS sequence"/>
</dbReference>
<protein>
    <submittedName>
        <fullName evidence="1">Uncharacterized protein</fullName>
    </submittedName>
</protein>
<sequence>MRDNARAISARYETRVGSPLDFQPKRVSAPNCFRARCAALKQVVAHVKHTVLSGIESSLPH</sequence>
<evidence type="ECO:0000313" key="1">
    <source>
        <dbReference type="EMBL" id="EIK82372.1"/>
    </source>
</evidence>
<gene>
    <name evidence="1" type="ORF">CGSMWGv1500E_04166</name>
</gene>
<accession>I4LZI2</accession>
<evidence type="ECO:0000313" key="2">
    <source>
        <dbReference type="Proteomes" id="UP000032875"/>
    </source>
</evidence>
<name>I4LZI2_GARVA</name>
<dbReference type="AlphaFoldDB" id="I4LZI2"/>
<organism evidence="1 2">
    <name type="scientific">Gardnerella vaginalis 1500E</name>
    <dbReference type="NCBI Taxonomy" id="698957"/>
    <lineage>
        <taxon>Bacteria</taxon>
        <taxon>Bacillati</taxon>
        <taxon>Actinomycetota</taxon>
        <taxon>Actinomycetes</taxon>
        <taxon>Bifidobacteriales</taxon>
        <taxon>Bifidobacteriaceae</taxon>
        <taxon>Gardnerella</taxon>
    </lineage>
</organism>